<evidence type="ECO:0000256" key="1">
    <source>
        <dbReference type="SAM" id="Phobius"/>
    </source>
</evidence>
<evidence type="ECO:0000259" key="2">
    <source>
        <dbReference type="Pfam" id="PF04773"/>
    </source>
</evidence>
<name>A0ABZ0TJ11_9SPHI</name>
<dbReference type="PIRSF" id="PIRSF018266">
    <property type="entry name" value="FecR"/>
    <property type="match status" value="1"/>
</dbReference>
<dbReference type="InterPro" id="IPR006860">
    <property type="entry name" value="FecR"/>
</dbReference>
<dbReference type="Gene3D" id="2.60.120.1440">
    <property type="match status" value="1"/>
</dbReference>
<dbReference type="RefSeq" id="WP_321561966.1">
    <property type="nucleotide sequence ID" value="NZ_CP139558.1"/>
</dbReference>
<proteinExistence type="predicted"/>
<keyword evidence="1" id="KW-0812">Transmembrane</keyword>
<dbReference type="Proteomes" id="UP001324380">
    <property type="component" value="Chromosome"/>
</dbReference>
<gene>
    <name evidence="4" type="ORF">SNE25_26125</name>
</gene>
<feature type="domain" description="Protein FecR C-terminal" evidence="3">
    <location>
        <begin position="253"/>
        <end position="320"/>
    </location>
</feature>
<protein>
    <submittedName>
        <fullName evidence="4">FecR domain-containing protein</fullName>
    </submittedName>
</protein>
<feature type="transmembrane region" description="Helical" evidence="1">
    <location>
        <begin position="75"/>
        <end position="95"/>
    </location>
</feature>
<dbReference type="Gene3D" id="3.55.50.30">
    <property type="match status" value="1"/>
</dbReference>
<reference evidence="4 5" key="1">
    <citation type="submission" date="2023-11" db="EMBL/GenBank/DDBJ databases">
        <title>Analysis of the Genomes of Mucilaginibacter gossypii cycad 4 and M. sabulilitoris SNA2: microbes with the potential for plant growth promotion.</title>
        <authorList>
            <person name="Hirsch A.M."/>
            <person name="Humm E."/>
            <person name="Rubbi M."/>
            <person name="Del Vecchio G."/>
            <person name="Ha S.M."/>
            <person name="Pellegrini M."/>
            <person name="Gunsalus R.P."/>
        </authorList>
    </citation>
    <scope>NUCLEOTIDE SEQUENCE [LARGE SCALE GENOMIC DNA]</scope>
    <source>
        <strain evidence="4 5">SNA2</strain>
    </source>
</reference>
<keyword evidence="1" id="KW-0472">Membrane</keyword>
<keyword evidence="1" id="KW-1133">Transmembrane helix</keyword>
<dbReference type="InterPro" id="IPR012373">
    <property type="entry name" value="Ferrdict_sens_TM"/>
</dbReference>
<evidence type="ECO:0000259" key="3">
    <source>
        <dbReference type="Pfam" id="PF16344"/>
    </source>
</evidence>
<dbReference type="Pfam" id="PF04773">
    <property type="entry name" value="FecR"/>
    <property type="match status" value="1"/>
</dbReference>
<keyword evidence="5" id="KW-1185">Reference proteome</keyword>
<organism evidence="4 5">
    <name type="scientific">Mucilaginibacter sabulilitoris</name>
    <dbReference type="NCBI Taxonomy" id="1173583"/>
    <lineage>
        <taxon>Bacteria</taxon>
        <taxon>Pseudomonadati</taxon>
        <taxon>Bacteroidota</taxon>
        <taxon>Sphingobacteriia</taxon>
        <taxon>Sphingobacteriales</taxon>
        <taxon>Sphingobacteriaceae</taxon>
        <taxon>Mucilaginibacter</taxon>
    </lineage>
</organism>
<accession>A0ABZ0TJ11</accession>
<feature type="domain" description="FecR protein" evidence="2">
    <location>
        <begin position="108"/>
        <end position="203"/>
    </location>
</feature>
<evidence type="ECO:0000313" key="5">
    <source>
        <dbReference type="Proteomes" id="UP001324380"/>
    </source>
</evidence>
<dbReference type="EMBL" id="CP139558">
    <property type="protein sequence ID" value="WPU92806.1"/>
    <property type="molecule type" value="Genomic_DNA"/>
</dbReference>
<dbReference type="PANTHER" id="PTHR30273:SF2">
    <property type="entry name" value="PROTEIN FECR"/>
    <property type="match status" value="1"/>
</dbReference>
<sequence length="326" mass="36817">MNTNKSATIKLLLQKYKAGQCTPDEQARVEAWLQRLGDESQTNVTDIQEQRVLRRIRKGVLSNIKPSAKPVRLGLLQYIKIAAALLLIPIGIVLYSKYNKPNQQALQQYSTARGERKTLILPDSTIVVLNSSSVLTIGNEFNQTIRNVSLTGEGYFHVKHNASKPFIVTTGKLQTRVLGTQFNVHAYANEDDYKIAVVDGRVRVSESRSSQNIIPLGKVLTRNFMLTYSQKTHKHIITTANADKLSAWQRGELYFEDASISEIAFTLSRTYNINVQLASKPGHEYRYTIGFNRQPIEKVLRVLSELTSITYQLNPNQVIINSKNCH</sequence>
<dbReference type="Pfam" id="PF16344">
    <property type="entry name" value="FecR_C"/>
    <property type="match status" value="1"/>
</dbReference>
<dbReference type="PANTHER" id="PTHR30273">
    <property type="entry name" value="PERIPLASMIC SIGNAL SENSOR AND SIGMA FACTOR ACTIVATOR FECR-RELATED"/>
    <property type="match status" value="1"/>
</dbReference>
<evidence type="ECO:0000313" key="4">
    <source>
        <dbReference type="EMBL" id="WPU92806.1"/>
    </source>
</evidence>
<dbReference type="InterPro" id="IPR032508">
    <property type="entry name" value="FecR_C"/>
</dbReference>